<feature type="region of interest" description="Disordered" evidence="1">
    <location>
        <begin position="1"/>
        <end position="51"/>
    </location>
</feature>
<evidence type="ECO:0000313" key="3">
    <source>
        <dbReference type="Proteomes" id="UP001295740"/>
    </source>
</evidence>
<dbReference type="EMBL" id="CAUWAG010000006">
    <property type="protein sequence ID" value="CAJ2504371.1"/>
    <property type="molecule type" value="Genomic_DNA"/>
</dbReference>
<comment type="caution">
    <text evidence="2">The sequence shown here is derived from an EMBL/GenBank/DDBJ whole genome shotgun (WGS) entry which is preliminary data.</text>
</comment>
<name>A0AAI8VGS5_9PEZI</name>
<dbReference type="Proteomes" id="UP001295740">
    <property type="component" value="Unassembled WGS sequence"/>
</dbReference>
<evidence type="ECO:0000256" key="1">
    <source>
        <dbReference type="SAM" id="MobiDB-lite"/>
    </source>
</evidence>
<sequence length="51" mass="5570">MNLNEGRPVTQPQTSSYAALDADFIKTHPRDKPEMVIPESPADSGSSETRP</sequence>
<accession>A0AAI8VGS5</accession>
<protein>
    <submittedName>
        <fullName evidence="2">Uu.00g117650.m01.CDS01</fullName>
    </submittedName>
</protein>
<reference evidence="2" key="1">
    <citation type="submission" date="2023-10" db="EMBL/GenBank/DDBJ databases">
        <authorList>
            <person name="Hackl T."/>
        </authorList>
    </citation>
    <scope>NUCLEOTIDE SEQUENCE</scope>
</reference>
<proteinExistence type="predicted"/>
<organism evidence="2 3">
    <name type="scientific">Anthostomella pinea</name>
    <dbReference type="NCBI Taxonomy" id="933095"/>
    <lineage>
        <taxon>Eukaryota</taxon>
        <taxon>Fungi</taxon>
        <taxon>Dikarya</taxon>
        <taxon>Ascomycota</taxon>
        <taxon>Pezizomycotina</taxon>
        <taxon>Sordariomycetes</taxon>
        <taxon>Xylariomycetidae</taxon>
        <taxon>Xylariales</taxon>
        <taxon>Xylariaceae</taxon>
        <taxon>Anthostomella</taxon>
    </lineage>
</organism>
<dbReference type="AlphaFoldDB" id="A0AAI8VGS5"/>
<gene>
    <name evidence="2" type="ORF">KHLLAP_LOCUS4839</name>
</gene>
<keyword evidence="3" id="KW-1185">Reference proteome</keyword>
<feature type="compositionally biased region" description="Basic and acidic residues" evidence="1">
    <location>
        <begin position="23"/>
        <end position="34"/>
    </location>
</feature>
<evidence type="ECO:0000313" key="2">
    <source>
        <dbReference type="EMBL" id="CAJ2504371.1"/>
    </source>
</evidence>